<dbReference type="Proteomes" id="UP001163046">
    <property type="component" value="Unassembled WGS sequence"/>
</dbReference>
<organism evidence="2 3">
    <name type="scientific">Desmophyllum pertusum</name>
    <dbReference type="NCBI Taxonomy" id="174260"/>
    <lineage>
        <taxon>Eukaryota</taxon>
        <taxon>Metazoa</taxon>
        <taxon>Cnidaria</taxon>
        <taxon>Anthozoa</taxon>
        <taxon>Hexacorallia</taxon>
        <taxon>Scleractinia</taxon>
        <taxon>Caryophylliina</taxon>
        <taxon>Caryophylliidae</taxon>
        <taxon>Desmophyllum</taxon>
    </lineage>
</organism>
<comment type="caution">
    <text evidence="2">The sequence shown here is derived from an EMBL/GenBank/DDBJ whole genome shotgun (WGS) entry which is preliminary data.</text>
</comment>
<keyword evidence="3" id="KW-1185">Reference proteome</keyword>
<evidence type="ECO:0000313" key="3">
    <source>
        <dbReference type="Proteomes" id="UP001163046"/>
    </source>
</evidence>
<dbReference type="EMBL" id="MU827790">
    <property type="protein sequence ID" value="KAJ7331138.1"/>
    <property type="molecule type" value="Genomic_DNA"/>
</dbReference>
<protein>
    <submittedName>
        <fullName evidence="2">Uncharacterized protein</fullName>
    </submittedName>
</protein>
<feature type="signal peptide" evidence="1">
    <location>
        <begin position="1"/>
        <end position="17"/>
    </location>
</feature>
<reference evidence="2" key="1">
    <citation type="submission" date="2023-01" db="EMBL/GenBank/DDBJ databases">
        <title>Genome assembly of the deep-sea coral Lophelia pertusa.</title>
        <authorList>
            <person name="Herrera S."/>
            <person name="Cordes E."/>
        </authorList>
    </citation>
    <scope>NUCLEOTIDE SEQUENCE</scope>
    <source>
        <strain evidence="2">USNM1676648</strain>
        <tissue evidence="2">Polyp</tissue>
    </source>
</reference>
<accession>A0A9X0CEF1</accession>
<feature type="chain" id="PRO_5040984309" evidence="1">
    <location>
        <begin position="18"/>
        <end position="80"/>
    </location>
</feature>
<name>A0A9X0CEF1_9CNID</name>
<evidence type="ECO:0000313" key="2">
    <source>
        <dbReference type="EMBL" id="KAJ7331138.1"/>
    </source>
</evidence>
<evidence type="ECO:0000256" key="1">
    <source>
        <dbReference type="SAM" id="SignalP"/>
    </source>
</evidence>
<proteinExistence type="predicted"/>
<gene>
    <name evidence="2" type="ORF">OS493_020840</name>
</gene>
<dbReference type="AlphaFoldDB" id="A0A9X0CEF1"/>
<keyword evidence="1" id="KW-0732">Signal</keyword>
<sequence>MVFGASVLLFASLGVEAWALAVDRIVTIMYAQKLTFPFLIMNLLWLFVDDVPVPTCPRLANVTKGVRGHQFQTSPTKTSV</sequence>